<proteinExistence type="predicted"/>
<evidence type="ECO:0000313" key="4">
    <source>
        <dbReference type="EMBL" id="PNW82194.1"/>
    </source>
</evidence>
<reference evidence="4 5" key="1">
    <citation type="journal article" date="2007" name="Science">
        <title>The Chlamydomonas genome reveals the evolution of key animal and plant functions.</title>
        <authorList>
            <person name="Merchant S.S."/>
            <person name="Prochnik S.E."/>
            <person name="Vallon O."/>
            <person name="Harris E.H."/>
            <person name="Karpowicz S.J."/>
            <person name="Witman G.B."/>
            <person name="Terry A."/>
            <person name="Salamov A."/>
            <person name="Fritz-Laylin L.K."/>
            <person name="Marechal-Drouard L."/>
            <person name="Marshall W.F."/>
            <person name="Qu L.H."/>
            <person name="Nelson D.R."/>
            <person name="Sanderfoot A.A."/>
            <person name="Spalding M.H."/>
            <person name="Kapitonov V.V."/>
            <person name="Ren Q."/>
            <person name="Ferris P."/>
            <person name="Lindquist E."/>
            <person name="Shapiro H."/>
            <person name="Lucas S.M."/>
            <person name="Grimwood J."/>
            <person name="Schmutz J."/>
            <person name="Cardol P."/>
            <person name="Cerutti H."/>
            <person name="Chanfreau G."/>
            <person name="Chen C.L."/>
            <person name="Cognat V."/>
            <person name="Croft M.T."/>
            <person name="Dent R."/>
            <person name="Dutcher S."/>
            <person name="Fernandez E."/>
            <person name="Fukuzawa H."/>
            <person name="Gonzalez-Ballester D."/>
            <person name="Gonzalez-Halphen D."/>
            <person name="Hallmann A."/>
            <person name="Hanikenne M."/>
            <person name="Hippler M."/>
            <person name="Inwood W."/>
            <person name="Jabbari K."/>
            <person name="Kalanon M."/>
            <person name="Kuras R."/>
            <person name="Lefebvre P.A."/>
            <person name="Lemaire S.D."/>
            <person name="Lobanov A.V."/>
            <person name="Lohr M."/>
            <person name="Manuell A."/>
            <person name="Meier I."/>
            <person name="Mets L."/>
            <person name="Mittag M."/>
            <person name="Mittelmeier T."/>
            <person name="Moroney J.V."/>
            <person name="Moseley J."/>
            <person name="Napoli C."/>
            <person name="Nedelcu A.M."/>
            <person name="Niyogi K."/>
            <person name="Novoselov S.V."/>
            <person name="Paulsen I.T."/>
            <person name="Pazour G."/>
            <person name="Purton S."/>
            <person name="Ral J.P."/>
            <person name="Riano-Pachon D.M."/>
            <person name="Riekhof W."/>
            <person name="Rymarquis L."/>
            <person name="Schroda M."/>
            <person name="Stern D."/>
            <person name="Umen J."/>
            <person name="Willows R."/>
            <person name="Wilson N."/>
            <person name="Zimmer S.L."/>
            <person name="Allmer J."/>
            <person name="Balk J."/>
            <person name="Bisova K."/>
            <person name="Chen C.J."/>
            <person name="Elias M."/>
            <person name="Gendler K."/>
            <person name="Hauser C."/>
            <person name="Lamb M.R."/>
            <person name="Ledford H."/>
            <person name="Long J.C."/>
            <person name="Minagawa J."/>
            <person name="Page M.D."/>
            <person name="Pan J."/>
            <person name="Pootakham W."/>
            <person name="Roje S."/>
            <person name="Rose A."/>
            <person name="Stahlberg E."/>
            <person name="Terauchi A.M."/>
            <person name="Yang P."/>
            <person name="Ball S."/>
            <person name="Bowler C."/>
            <person name="Dieckmann C.L."/>
            <person name="Gladyshev V.N."/>
            <person name="Green P."/>
            <person name="Jorgensen R."/>
            <person name="Mayfield S."/>
            <person name="Mueller-Roeber B."/>
            <person name="Rajamani S."/>
            <person name="Sayre R.T."/>
            <person name="Brokstein P."/>
            <person name="Dubchak I."/>
            <person name="Goodstein D."/>
            <person name="Hornick L."/>
            <person name="Huang Y.W."/>
            <person name="Jhaveri J."/>
            <person name="Luo Y."/>
            <person name="Martinez D."/>
            <person name="Ngau W.C."/>
            <person name="Otillar B."/>
            <person name="Poliakov A."/>
            <person name="Porter A."/>
            <person name="Szajkowski L."/>
            <person name="Werner G."/>
            <person name="Zhou K."/>
            <person name="Grigoriev I.V."/>
            <person name="Rokhsar D.S."/>
            <person name="Grossman A.R."/>
        </authorList>
    </citation>
    <scope>NUCLEOTIDE SEQUENCE [LARGE SCALE GENOMIC DNA]</scope>
    <source>
        <strain evidence="5">CC-503</strain>
    </source>
</reference>
<feature type="compositionally biased region" description="Low complexity" evidence="1">
    <location>
        <begin position="335"/>
        <end position="346"/>
    </location>
</feature>
<feature type="region of interest" description="Disordered" evidence="1">
    <location>
        <begin position="1470"/>
        <end position="1520"/>
    </location>
</feature>
<dbReference type="EMBL" id="CM008967">
    <property type="protein sequence ID" value="PNW82194.1"/>
    <property type="molecule type" value="Genomic_DNA"/>
</dbReference>
<dbReference type="KEGG" id="cre:CHLRE_06g278089v5"/>
<dbReference type="InterPro" id="IPR045063">
    <property type="entry name" value="Dynamin_N"/>
</dbReference>
<feature type="region of interest" description="Disordered" evidence="1">
    <location>
        <begin position="286"/>
        <end position="408"/>
    </location>
</feature>
<feature type="domain" description="DUF7605" evidence="3">
    <location>
        <begin position="1191"/>
        <end position="1359"/>
    </location>
</feature>
<organism evidence="4 5">
    <name type="scientific">Chlamydomonas reinhardtii</name>
    <name type="common">Chlamydomonas smithii</name>
    <dbReference type="NCBI Taxonomy" id="3055"/>
    <lineage>
        <taxon>Eukaryota</taxon>
        <taxon>Viridiplantae</taxon>
        <taxon>Chlorophyta</taxon>
        <taxon>core chlorophytes</taxon>
        <taxon>Chlorophyceae</taxon>
        <taxon>CS clade</taxon>
        <taxon>Chlamydomonadales</taxon>
        <taxon>Chlamydomonadaceae</taxon>
        <taxon>Chlamydomonas</taxon>
    </lineage>
</organism>
<evidence type="ECO:0000259" key="3">
    <source>
        <dbReference type="Pfam" id="PF24564"/>
    </source>
</evidence>
<feature type="compositionally biased region" description="Acidic residues" evidence="1">
    <location>
        <begin position="865"/>
        <end position="876"/>
    </location>
</feature>
<evidence type="ECO:0000313" key="5">
    <source>
        <dbReference type="Proteomes" id="UP000006906"/>
    </source>
</evidence>
<dbReference type="GeneID" id="5723676"/>
<sequence>MFLRFIASGSNPPPAPDSAAVEFTDSKLYLAANGSSLRAVLCEKTNARVQATLLARNTSAWVQQTNGQIQKMQRGVMLALAPGDEVLFGPASATEPDAEPEVAFLLQSVDVDVGAALLRASFASAVDGYQASAGAGDAGVEGAASPAAPAPALTEAGASGSLQSGQRQSAPGATAPPCTPAAGRLRNLQHVASLTYPLSSAASPPAKPASPTAAATTSLAAHGTNGACPADEEAVAAGDQPIAEGPAGPATEGVMDVVMAEVRGGGAEAAVAAAVAAAGADVSAAGVGESRGTAGPGTEEQVVTAGEGAHDGEEPADAAGVAAPASAAGTGGAEGPTVAPHQPQQPQRHHARVKDEPLDEAPLGEPQPQQDEAQQEAAQQEAQQEAQAGPATEPPGTRPAKTPAGGGVDAVLNECKDIVSSVSEVLFPAHTTDPALAGPRIAAEWRGELQALLQRATMPRTTIGVVGDTGAGKSSLLNALLGEEDILPTNAMRASTGCPIEVSYSATGAYHAEVEFQTKEEWAKHLEKLLSDLLDENGVIQVVRGEGAVSGRSEAGVAQSMLEAVYGQELIRAPGLTADKLCAHSNRVTQLLGKVEPIRSADALEFRRKVGVYVDSHNEATSLQAWPIVKVCRIAHRWKLLEGGVVLVDLPGTRDANEARGRVAEEYMRRLSAVWIVADITRAVDNKTAKDLLGTDFKRRMVMDGQVHAITFICTKTDNLDVSSILESLSVEEVCARSGTKPAAFYELDKRITRLQLEARDADNAAKAAQTRVSVRAGVCTKVERAAKRLQAKVLELCQRGGLPVPEELAQLMLQAESPMTRKRREEQQAAGAADIELDLGLPEEEDEAAAEEEDVGTERGSDVEMGDADAEEVDALVDSGGGCDSDGSYCPSSDGEEDEWVPTGGKRKRMEASAAGQKKKGKPGVPQREPKVVASAVAASLVSLRAEAAKMPAFTAKYEEAVRELEPLQSVLARAKQLLSEQQLRMRTVCALARNHFSRERLQADFREGIAEMLQQAGSEDEEQAIGPIDITTYKLPVFCVSSREARKLEAAGSNKYGEATVFYRLADTQLPGLRTRITSIASSSRQHMQRQLTKDVYAAIDSVGRTLLSQRSDGGPDVSKAMERATGASMRALPVRLDACVNSLVQRARRVFLAEGLQPLLGASADDAVARAPDTARDFDVKPSDPSSRMFFMTYRGVVHRDGSYTSPTVGPINWNGALVRPIMDRIAVTWARLFQSELTKSMRERLLAELDDFVRGARHELEAQVAPLPGGDELLPAEAGRLDELYRQVRRDQERQLAQALEALHSGLVETSKALSQDVVEPHVRTSLQGAYQAAASERGPGSYKRMRDHMTSAVERLARIMLPAAANMLLAEVEKLVDQFGDAASAAASALLSAVQARSELLWDEAPAGYEVRYKAAAQLVQLLERARNVCARAGVISLPPAFVLPPPPAPAPPAAAAVVPQAEAEEVAGASNAGCEDSGAVGEVETEEEQDEEEQDEEEEVEADEDEQQEEEDDADELMTLADLVKLQRAQHEDKQVARQQEQPQAEWQAQQAQQQQQQQHAAQPHQLQRQAERQQQQQQQKTEPQHQAAERKQHEPAAGQRQQSTGGGEAAAGAPTSDGGGGGAYANTQRHSAAAESAALQLVVVPDVPRGQHVQPAGAAPAPLEALAVAVVGEAVKAEVAAALARVPPADPVDAVTRWGLRRLWELREAQEAASHAGDEPTHVLCRNNAALLVGAIAGVVRKLMEPRGMLELYSLDPVACTAAAARTATGASDLIAAMAAGPRM</sequence>
<feature type="compositionally biased region" description="Low complexity" evidence="1">
    <location>
        <begin position="1543"/>
        <end position="1593"/>
    </location>
</feature>
<dbReference type="SUPFAM" id="SSF52540">
    <property type="entry name" value="P-loop containing nucleoside triphosphate hydrolases"/>
    <property type="match status" value="1"/>
</dbReference>
<dbReference type="InParanoid" id="A0A2K3DNS8"/>
<feature type="region of interest" description="Disordered" evidence="1">
    <location>
        <begin position="1535"/>
        <end position="1636"/>
    </location>
</feature>
<dbReference type="STRING" id="3055.A0A2K3DNS8"/>
<name>A0A2K3DNS8_CHLRE</name>
<gene>
    <name evidence="4" type="ORF">CHLRE_06g278089v5</name>
</gene>
<evidence type="ECO:0000259" key="2">
    <source>
        <dbReference type="Pfam" id="PF00350"/>
    </source>
</evidence>
<protein>
    <submittedName>
        <fullName evidence="4">Uncharacterized protein</fullName>
    </submittedName>
</protein>
<dbReference type="OrthoDB" id="515370at2759"/>
<feature type="compositionally biased region" description="Low complexity" evidence="1">
    <location>
        <begin position="317"/>
        <end position="328"/>
    </location>
</feature>
<dbReference type="InterPro" id="IPR027417">
    <property type="entry name" value="P-loop_NTPase"/>
</dbReference>
<keyword evidence="5" id="KW-1185">Reference proteome</keyword>
<dbReference type="OMA" id="NAGCEDS"/>
<feature type="compositionally biased region" description="Acidic residues" evidence="1">
    <location>
        <begin position="1489"/>
        <end position="1520"/>
    </location>
</feature>
<feature type="compositionally biased region" description="Polar residues" evidence="1">
    <location>
        <begin position="160"/>
        <end position="169"/>
    </location>
</feature>
<evidence type="ECO:0000256" key="1">
    <source>
        <dbReference type="SAM" id="MobiDB-lite"/>
    </source>
</evidence>
<dbReference type="RefSeq" id="XP_042923753.1">
    <property type="nucleotide sequence ID" value="XM_043063047.1"/>
</dbReference>
<dbReference type="ExpressionAtlas" id="A0A2K3DNS8">
    <property type="expression patterns" value="baseline and differential"/>
</dbReference>
<dbReference type="PANTHER" id="PTHR36681:SF3">
    <property type="entry name" value="NUCLEAR GTPASE, GERMINAL CENTER-ASSOCIATED, TANDEM DUPLICATE 3"/>
    <property type="match status" value="1"/>
</dbReference>
<dbReference type="Pfam" id="PF24564">
    <property type="entry name" value="DUF7605"/>
    <property type="match status" value="1"/>
</dbReference>
<feature type="compositionally biased region" description="Low complexity" evidence="1">
    <location>
        <begin position="366"/>
        <end position="391"/>
    </location>
</feature>
<feature type="region of interest" description="Disordered" evidence="1">
    <location>
        <begin position="819"/>
        <end position="930"/>
    </location>
</feature>
<dbReference type="Proteomes" id="UP000006906">
    <property type="component" value="Chromosome 6"/>
</dbReference>
<feature type="compositionally biased region" description="Low complexity" evidence="1">
    <location>
        <begin position="135"/>
        <end position="158"/>
    </location>
</feature>
<dbReference type="InterPro" id="IPR056024">
    <property type="entry name" value="DUF7605"/>
</dbReference>
<dbReference type="PANTHER" id="PTHR36681">
    <property type="entry name" value="NUCLEAR GTPASE, GERMINAL CENTER-ASSOCIATED, TANDEM DUPLICATE 3"/>
    <property type="match status" value="1"/>
</dbReference>
<feature type="domain" description="Dynamin N-terminal" evidence="2">
    <location>
        <begin position="463"/>
        <end position="692"/>
    </location>
</feature>
<accession>A0A2K3DNS8</accession>
<dbReference type="Pfam" id="PF00350">
    <property type="entry name" value="Dynamin_N"/>
    <property type="match status" value="1"/>
</dbReference>
<dbReference type="Gene3D" id="3.40.50.300">
    <property type="entry name" value="P-loop containing nucleotide triphosphate hydrolases"/>
    <property type="match status" value="2"/>
</dbReference>
<feature type="compositionally biased region" description="Acidic residues" evidence="1">
    <location>
        <begin position="836"/>
        <end position="856"/>
    </location>
</feature>
<feature type="region of interest" description="Disordered" evidence="1">
    <location>
        <begin position="135"/>
        <end position="181"/>
    </location>
</feature>
<feature type="compositionally biased region" description="Low complexity" evidence="1">
    <location>
        <begin position="170"/>
        <end position="181"/>
    </location>
</feature>
<dbReference type="Gramene" id="PNW82194">
    <property type="protein sequence ID" value="PNW82194"/>
    <property type="gene ID" value="CHLRE_06g278089v5"/>
</dbReference>